<reference evidence="1" key="1">
    <citation type="submission" date="2020-08" db="EMBL/GenBank/DDBJ databases">
        <title>Studying the diversity of plant-associated saprophytic bacteria and their role in host health and plant-pathogen interactions.</title>
        <authorList>
            <person name="Potnis N."/>
        </authorList>
    </citation>
    <scope>NUCLEOTIDE SEQUENCE</scope>
    <source>
        <strain evidence="1">F21</strain>
    </source>
</reference>
<organism evidence="1">
    <name type="scientific">Xanthomonas arboricola</name>
    <dbReference type="NCBI Taxonomy" id="56448"/>
    <lineage>
        <taxon>Bacteria</taxon>
        <taxon>Pseudomonadati</taxon>
        <taxon>Pseudomonadota</taxon>
        <taxon>Gammaproteobacteria</taxon>
        <taxon>Lysobacterales</taxon>
        <taxon>Lysobacteraceae</taxon>
        <taxon>Xanthomonas</taxon>
    </lineage>
</organism>
<evidence type="ECO:0008006" key="2">
    <source>
        <dbReference type="Google" id="ProtNLM"/>
    </source>
</evidence>
<protein>
    <recommendedName>
        <fullName evidence="2">Restriction endonuclease</fullName>
    </recommendedName>
</protein>
<gene>
    <name evidence="1" type="ORF">FHR65_004332</name>
</gene>
<dbReference type="Proteomes" id="UP000528595">
    <property type="component" value="Unassembled WGS sequence"/>
</dbReference>
<dbReference type="EMBL" id="JACIIQ010000033">
    <property type="protein sequence ID" value="MBB5672724.1"/>
    <property type="molecule type" value="Genomic_DNA"/>
</dbReference>
<evidence type="ECO:0000313" key="1">
    <source>
        <dbReference type="EMBL" id="MBB5672724.1"/>
    </source>
</evidence>
<name>A0AB73H2V2_9XANT</name>
<proteinExistence type="predicted"/>
<sequence>MNLEAFRQIVDSAGPGIAVCADDLQRLYEYVGLEGRGSYTRKAVSDALYASIRSCFTSGHSAVWRACKSLRRDLIREHVLLGVSLDPYFDVLDHLQDAVRTDGASRASIEGDWNQAIRAALDHVQIHSRDQMNRTMLHARDFQVAEAARTLRDAGFSIRLEAGRLGLEETSETALVAAIEDLSAAMGGINVARRIFNAISPHYDVDQQRYHVVRRTSMIGGGLAQMPWGYMLQLAAKHARGRKPYKNNDDQWRMLCGLSQAYAAIFDVQPYTPTIYGTMDATGLVPYLQEMAIYDTLFRIPQMRPTDVVKIARGMFSWLDTSVPTKGGWSINHVLEIIDYLLDPGRNARGPIFVTESDIRRSCSHIPREIVTQILSEVLSHPLSGANQNFSRPTDAPAPEGPNVKSAGHDFFLRPLLRMSDQQFSLLDRSVCAPAFLEAMLTPLRAEIKGLDDKIGVAIERFLEAEFASHGVPTGGGDYDVGGNHGECDLIIEMPDTVIFSEVKKKTLTRRAKAGSDAHLLVDLANSLLVAQVQAGWHEVRLRQHGHLDLERNGTVMRLELNDRQVERVAVSLFDFGSFQDRILLKQFLEATMYATFTPTALNLQSKFAEINAALIEIRDQVVALYPGQNEINQPFFNCWFVSVPQLLVLLDGVTNAAGFKRALWSCRHFVTGSSDLYFDLSYRRQLERETAANPVTPAV</sequence>
<dbReference type="AlphaFoldDB" id="A0AB73H2V2"/>
<comment type="caution">
    <text evidence="1">The sequence shown here is derived from an EMBL/GenBank/DDBJ whole genome shotgun (WGS) entry which is preliminary data.</text>
</comment>
<dbReference type="RefSeq" id="WP_011345695.1">
    <property type="nucleotide sequence ID" value="NZ_JACIIQ010000033.1"/>
</dbReference>
<accession>A0AB73H2V2</accession>